<reference evidence="5" key="1">
    <citation type="submission" date="2016-10" db="EMBL/GenBank/DDBJ databases">
        <title>Draft Genome Sequence of Nocardioides luteus Strain BAFB, an Alkane-Degrading Bacterium Isolated from JP-7 Polluted Soil.</title>
        <authorList>
            <person name="Brown L."/>
            <person name="Ruiz O.N."/>
            <person name="Gunasekera T."/>
        </authorList>
    </citation>
    <scope>NUCLEOTIDE SEQUENCE [LARGE SCALE GENOMIC DNA]</scope>
    <source>
        <strain evidence="5">BAFB</strain>
    </source>
</reference>
<dbReference type="PROSITE" id="PS00356">
    <property type="entry name" value="HTH_LACI_1"/>
    <property type="match status" value="1"/>
</dbReference>
<evidence type="ECO:0000256" key="3">
    <source>
        <dbReference type="ARBA" id="ARBA00023163"/>
    </source>
</evidence>
<comment type="caution">
    <text evidence="5">The sequence shown here is derived from an EMBL/GenBank/DDBJ whole genome shotgun (WGS) entry which is preliminary data.</text>
</comment>
<dbReference type="Pfam" id="PF13377">
    <property type="entry name" value="Peripla_BP_3"/>
    <property type="match status" value="1"/>
</dbReference>
<dbReference type="STRING" id="1844.UG56_023355"/>
<keyword evidence="1" id="KW-0805">Transcription regulation</keyword>
<dbReference type="AlphaFoldDB" id="A0A1J4N058"/>
<sequence>MARPTIADIAERAGVSKGAVSFALNGRPGVSEETRRRILAVADEMNWRPHRAARSLGNSRAGAVGLILSRPARTLGLEPFFGQVVSGLQAGLAEDGTALQLLVVEDPEAEMAAYRNWTAEKRVDGFVLLDPLIDDPRFPALEALDVPVMVLGGPLPDTSLSYSWADDSEAMHEAVDYLAALGHRHVVHVAGMPQFLHTKRRMDVLTEAKARHELAEVVSIPTDYSDSEGAVITRRVLSRRERPTAIVYDSDVMAVAGLGVALEMGVRVPQDLSILSFDDSLLARLTHPALTALTRDTQGWATEAARELLRLIADPSLTVRHPSSTPVLVPRESTAPPAGH</sequence>
<dbReference type="InterPro" id="IPR010982">
    <property type="entry name" value="Lambda_DNA-bd_dom_sf"/>
</dbReference>
<evidence type="ECO:0000313" key="5">
    <source>
        <dbReference type="EMBL" id="OIJ24319.1"/>
    </source>
</evidence>
<feature type="domain" description="HTH lacI-type" evidence="4">
    <location>
        <begin position="4"/>
        <end position="58"/>
    </location>
</feature>
<dbReference type="Proteomes" id="UP000033772">
    <property type="component" value="Unassembled WGS sequence"/>
</dbReference>
<dbReference type="InterPro" id="IPR000843">
    <property type="entry name" value="HTH_LacI"/>
</dbReference>
<keyword evidence="3" id="KW-0804">Transcription</keyword>
<evidence type="ECO:0000259" key="4">
    <source>
        <dbReference type="PROSITE" id="PS50932"/>
    </source>
</evidence>
<dbReference type="PROSITE" id="PS50932">
    <property type="entry name" value="HTH_LACI_2"/>
    <property type="match status" value="1"/>
</dbReference>
<dbReference type="PANTHER" id="PTHR30146">
    <property type="entry name" value="LACI-RELATED TRANSCRIPTIONAL REPRESSOR"/>
    <property type="match status" value="1"/>
</dbReference>
<dbReference type="Gene3D" id="1.10.260.40">
    <property type="entry name" value="lambda repressor-like DNA-binding domains"/>
    <property type="match status" value="1"/>
</dbReference>
<dbReference type="EMBL" id="JZDQ02000041">
    <property type="protein sequence ID" value="OIJ24319.1"/>
    <property type="molecule type" value="Genomic_DNA"/>
</dbReference>
<proteinExistence type="predicted"/>
<dbReference type="SUPFAM" id="SSF47413">
    <property type="entry name" value="lambda repressor-like DNA-binding domains"/>
    <property type="match status" value="1"/>
</dbReference>
<dbReference type="GO" id="GO:0000976">
    <property type="term" value="F:transcription cis-regulatory region binding"/>
    <property type="evidence" value="ECO:0007669"/>
    <property type="project" value="TreeGrafter"/>
</dbReference>
<gene>
    <name evidence="5" type="ORF">UG56_023355</name>
</gene>
<dbReference type="GO" id="GO:0003700">
    <property type="term" value="F:DNA-binding transcription factor activity"/>
    <property type="evidence" value="ECO:0007669"/>
    <property type="project" value="TreeGrafter"/>
</dbReference>
<dbReference type="SUPFAM" id="SSF53822">
    <property type="entry name" value="Periplasmic binding protein-like I"/>
    <property type="match status" value="1"/>
</dbReference>
<evidence type="ECO:0000256" key="1">
    <source>
        <dbReference type="ARBA" id="ARBA00023015"/>
    </source>
</evidence>
<dbReference type="SMART" id="SM00354">
    <property type="entry name" value="HTH_LACI"/>
    <property type="match status" value="1"/>
</dbReference>
<dbReference type="OrthoDB" id="3324394at2"/>
<dbReference type="CDD" id="cd06267">
    <property type="entry name" value="PBP1_LacI_sugar_binding-like"/>
    <property type="match status" value="1"/>
</dbReference>
<keyword evidence="6" id="KW-1185">Reference proteome</keyword>
<dbReference type="CDD" id="cd01392">
    <property type="entry name" value="HTH_LacI"/>
    <property type="match status" value="1"/>
</dbReference>
<keyword evidence="2" id="KW-0238">DNA-binding</keyword>
<evidence type="ECO:0000313" key="6">
    <source>
        <dbReference type="Proteomes" id="UP000033772"/>
    </source>
</evidence>
<protein>
    <submittedName>
        <fullName evidence="5">LacI family transcriptional regulator</fullName>
    </submittedName>
</protein>
<evidence type="ECO:0000256" key="2">
    <source>
        <dbReference type="ARBA" id="ARBA00023125"/>
    </source>
</evidence>
<organism evidence="5 6">
    <name type="scientific">Nocardioides luteus</name>
    <dbReference type="NCBI Taxonomy" id="1844"/>
    <lineage>
        <taxon>Bacteria</taxon>
        <taxon>Bacillati</taxon>
        <taxon>Actinomycetota</taxon>
        <taxon>Actinomycetes</taxon>
        <taxon>Propionibacteriales</taxon>
        <taxon>Nocardioidaceae</taxon>
        <taxon>Nocardioides</taxon>
    </lineage>
</organism>
<dbReference type="Pfam" id="PF00356">
    <property type="entry name" value="LacI"/>
    <property type="match status" value="1"/>
</dbReference>
<dbReference type="RefSeq" id="WP_045550823.1">
    <property type="nucleotide sequence ID" value="NZ_JZDQ02000041.1"/>
</dbReference>
<dbReference type="InterPro" id="IPR046335">
    <property type="entry name" value="LacI/GalR-like_sensor"/>
</dbReference>
<accession>A0A1J4N058</accession>
<dbReference type="Gene3D" id="3.40.50.2300">
    <property type="match status" value="2"/>
</dbReference>
<name>A0A1J4N058_9ACTN</name>
<dbReference type="InterPro" id="IPR028082">
    <property type="entry name" value="Peripla_BP_I"/>
</dbReference>
<dbReference type="PANTHER" id="PTHR30146:SF155">
    <property type="entry name" value="ALANINE RACEMASE"/>
    <property type="match status" value="1"/>
</dbReference>